<accession>A0A9Q1DRL1</accession>
<dbReference type="InterPro" id="IPR009601">
    <property type="entry name" value="CENP-R"/>
</dbReference>
<dbReference type="PANTHER" id="PTHR15581">
    <property type="entry name" value="CENTROMERE PROTEIN R"/>
    <property type="match status" value="1"/>
</dbReference>
<evidence type="ECO:0000313" key="3">
    <source>
        <dbReference type="Proteomes" id="UP001152803"/>
    </source>
</evidence>
<comment type="caution">
    <text evidence="2">The sequence shown here is derived from an EMBL/GenBank/DDBJ whole genome shotgun (WGS) entry which is preliminary data.</text>
</comment>
<dbReference type="OrthoDB" id="8839831at2759"/>
<evidence type="ECO:0000256" key="1">
    <source>
        <dbReference type="SAM" id="MobiDB-lite"/>
    </source>
</evidence>
<dbReference type="PANTHER" id="PTHR15581:SF0">
    <property type="entry name" value="CENTROMERE PROTEIN R"/>
    <property type="match status" value="1"/>
</dbReference>
<dbReference type="GO" id="GO:0006355">
    <property type="term" value="P:regulation of DNA-templated transcription"/>
    <property type="evidence" value="ECO:0007669"/>
    <property type="project" value="InterPro"/>
</dbReference>
<dbReference type="GO" id="GO:0005654">
    <property type="term" value="C:nucleoplasm"/>
    <property type="evidence" value="ECO:0007669"/>
    <property type="project" value="TreeGrafter"/>
</dbReference>
<organism evidence="2 3">
    <name type="scientific">Conger conger</name>
    <name type="common">Conger eel</name>
    <name type="synonym">Muraena conger</name>
    <dbReference type="NCBI Taxonomy" id="82655"/>
    <lineage>
        <taxon>Eukaryota</taxon>
        <taxon>Metazoa</taxon>
        <taxon>Chordata</taxon>
        <taxon>Craniata</taxon>
        <taxon>Vertebrata</taxon>
        <taxon>Euteleostomi</taxon>
        <taxon>Actinopterygii</taxon>
        <taxon>Neopterygii</taxon>
        <taxon>Teleostei</taxon>
        <taxon>Anguilliformes</taxon>
        <taxon>Congridae</taxon>
        <taxon>Conger</taxon>
    </lineage>
</organism>
<name>A0A9Q1DRL1_CONCO</name>
<sequence>MPVKRALHLQDKENQTPAKRPVPVGTYSPLTGTGVLSPAPSPKGHFKARGKTDNLTKTQKPQTDAEKLHALRSKIEGSLKAFKKARRQLEEVMPTEGSSELKAFFSRGSADLQTELRRNRELVAKAEAHLKGNGAGCYRFQGFAKPGSSYEFLKSILN</sequence>
<proteinExistence type="predicted"/>
<dbReference type="GO" id="GO:0034080">
    <property type="term" value="P:CENP-A containing chromatin assembly"/>
    <property type="evidence" value="ECO:0007669"/>
    <property type="project" value="InterPro"/>
</dbReference>
<feature type="compositionally biased region" description="Polar residues" evidence="1">
    <location>
        <begin position="53"/>
        <end position="62"/>
    </location>
</feature>
<reference evidence="2" key="1">
    <citation type="journal article" date="2023" name="Science">
        <title>Genome structures resolve the early diversification of teleost fishes.</title>
        <authorList>
            <person name="Parey E."/>
            <person name="Louis A."/>
            <person name="Montfort J."/>
            <person name="Bouchez O."/>
            <person name="Roques C."/>
            <person name="Iampietro C."/>
            <person name="Lluch J."/>
            <person name="Castinel A."/>
            <person name="Donnadieu C."/>
            <person name="Desvignes T."/>
            <person name="Floi Bucao C."/>
            <person name="Jouanno E."/>
            <person name="Wen M."/>
            <person name="Mejri S."/>
            <person name="Dirks R."/>
            <person name="Jansen H."/>
            <person name="Henkel C."/>
            <person name="Chen W.J."/>
            <person name="Zahm M."/>
            <person name="Cabau C."/>
            <person name="Klopp C."/>
            <person name="Thompson A.W."/>
            <person name="Robinson-Rechavi M."/>
            <person name="Braasch I."/>
            <person name="Lecointre G."/>
            <person name="Bobe J."/>
            <person name="Postlethwait J.H."/>
            <person name="Berthelot C."/>
            <person name="Roest Crollius H."/>
            <person name="Guiguen Y."/>
        </authorList>
    </citation>
    <scope>NUCLEOTIDE SEQUENCE</scope>
    <source>
        <strain evidence="2">Concon-B</strain>
    </source>
</reference>
<dbReference type="Proteomes" id="UP001152803">
    <property type="component" value="Unassembled WGS sequence"/>
</dbReference>
<dbReference type="EMBL" id="JAFJMO010000004">
    <property type="protein sequence ID" value="KAJ8279072.1"/>
    <property type="molecule type" value="Genomic_DNA"/>
</dbReference>
<gene>
    <name evidence="2" type="ORF">COCON_G00061380</name>
</gene>
<evidence type="ECO:0000313" key="2">
    <source>
        <dbReference type="EMBL" id="KAJ8279072.1"/>
    </source>
</evidence>
<feature type="region of interest" description="Disordered" evidence="1">
    <location>
        <begin position="1"/>
        <end position="65"/>
    </location>
</feature>
<dbReference type="Pfam" id="PF06729">
    <property type="entry name" value="CENP-R"/>
    <property type="match status" value="1"/>
</dbReference>
<protein>
    <submittedName>
        <fullName evidence="2">Uncharacterized protein</fullName>
    </submittedName>
</protein>
<dbReference type="AlphaFoldDB" id="A0A9Q1DRL1"/>
<keyword evidence="3" id="KW-1185">Reference proteome</keyword>